<dbReference type="GO" id="GO:0020037">
    <property type="term" value="F:heme binding"/>
    <property type="evidence" value="ECO:0007669"/>
    <property type="project" value="TreeGrafter"/>
</dbReference>
<evidence type="ECO:0000256" key="8">
    <source>
        <dbReference type="ARBA" id="ARBA00022982"/>
    </source>
</evidence>
<dbReference type="NCBIfam" id="TIGR02125">
    <property type="entry name" value="CytB-hydogenase"/>
    <property type="match status" value="1"/>
</dbReference>
<comment type="subcellular location">
    <subcellularLocation>
        <location evidence="1">Cell membrane</location>
        <topology evidence="1">Multi-pass membrane protein</topology>
    </subcellularLocation>
</comment>
<comment type="similarity">
    <text evidence="2">Belongs to the HupC/HyaC/HydC family.</text>
</comment>
<dbReference type="OrthoDB" id="9781740at2"/>
<keyword evidence="16" id="KW-1185">Reference proteome</keyword>
<keyword evidence="10" id="KW-0408">Iron</keyword>
<evidence type="ECO:0000256" key="7">
    <source>
        <dbReference type="ARBA" id="ARBA00022723"/>
    </source>
</evidence>
<keyword evidence="4" id="KW-1003">Cell membrane</keyword>
<keyword evidence="6 13" id="KW-0812">Transmembrane</keyword>
<dbReference type="GO" id="GO:0005886">
    <property type="term" value="C:plasma membrane"/>
    <property type="evidence" value="ECO:0007669"/>
    <property type="project" value="UniProtKB-SubCell"/>
</dbReference>
<feature type="transmembrane region" description="Helical" evidence="13">
    <location>
        <begin position="196"/>
        <end position="213"/>
    </location>
</feature>
<dbReference type="SUPFAM" id="SSF81342">
    <property type="entry name" value="Transmembrane di-heme cytochromes"/>
    <property type="match status" value="1"/>
</dbReference>
<dbReference type="STRING" id="1150469.RSPPHO_00274"/>
<dbReference type="GO" id="GO:0009055">
    <property type="term" value="F:electron transfer activity"/>
    <property type="evidence" value="ECO:0007669"/>
    <property type="project" value="InterPro"/>
</dbReference>
<dbReference type="InterPro" id="IPR011577">
    <property type="entry name" value="Cyt_b561_bac/Ni-Hgenase"/>
</dbReference>
<dbReference type="Gene3D" id="1.20.950.20">
    <property type="entry name" value="Transmembrane di-heme cytochromes, Chain C"/>
    <property type="match status" value="1"/>
</dbReference>
<keyword evidence="11 13" id="KW-0472">Membrane</keyword>
<dbReference type="PATRIC" id="fig|1150469.3.peg.330"/>
<accession>H6SN24</accession>
<dbReference type="GO" id="GO:0005506">
    <property type="term" value="F:iron ion binding"/>
    <property type="evidence" value="ECO:0007669"/>
    <property type="project" value="InterPro"/>
</dbReference>
<evidence type="ECO:0000256" key="9">
    <source>
        <dbReference type="ARBA" id="ARBA00022989"/>
    </source>
</evidence>
<evidence type="ECO:0000256" key="1">
    <source>
        <dbReference type="ARBA" id="ARBA00004651"/>
    </source>
</evidence>
<sequence>MSLETNEATPDLMAGVRRNASVYIYEAPVRLWHWVNAACVVILALTGYVMGNPPISLHGEASDSFVFGFIRAIHFSAAYVFAIFFFFRVYWAFVGNKYARQIFVLPVWQKSFWVEVRIELEWYLFLRKYPKKYMGHNPMAHIIMFFLTTLLSLFMIFTGFALYSQGTGNESWQAAVFQWVFLIFPNSQDVHMIHRMGMWLFIVYSIAHIYAALREDIMSRQSMLSTMISGRRMFKDDLP</sequence>
<evidence type="ECO:0000256" key="10">
    <source>
        <dbReference type="ARBA" id="ARBA00023004"/>
    </source>
</evidence>
<dbReference type="eggNOG" id="COG1969">
    <property type="taxonomic scope" value="Bacteria"/>
</dbReference>
<evidence type="ECO:0000256" key="4">
    <source>
        <dbReference type="ARBA" id="ARBA00022475"/>
    </source>
</evidence>
<protein>
    <recommendedName>
        <fullName evidence="12">Probable Ni/Fe-hydrogenase B-type cytochrome subunit</fullName>
    </recommendedName>
</protein>
<keyword evidence="3" id="KW-0813">Transport</keyword>
<feature type="transmembrane region" description="Helical" evidence="13">
    <location>
        <begin position="31"/>
        <end position="49"/>
    </location>
</feature>
<evidence type="ECO:0000256" key="5">
    <source>
        <dbReference type="ARBA" id="ARBA00022617"/>
    </source>
</evidence>
<evidence type="ECO:0000256" key="12">
    <source>
        <dbReference type="ARBA" id="ARBA00072962"/>
    </source>
</evidence>
<reference evidence="15 16" key="1">
    <citation type="submission" date="2012-02" db="EMBL/GenBank/DDBJ databases">
        <title>Shotgun genome sequence of Phaeospirillum photometricum DSM 122.</title>
        <authorList>
            <person name="Duquesne K."/>
            <person name="Sturgis J."/>
        </authorList>
    </citation>
    <scope>NUCLEOTIDE SEQUENCE [LARGE SCALE GENOMIC DNA]</scope>
    <source>
        <strain evidence="16">DSM122</strain>
    </source>
</reference>
<evidence type="ECO:0000259" key="14">
    <source>
        <dbReference type="Pfam" id="PF01292"/>
    </source>
</evidence>
<evidence type="ECO:0000256" key="11">
    <source>
        <dbReference type="ARBA" id="ARBA00023136"/>
    </source>
</evidence>
<dbReference type="FunFam" id="1.20.950.20:FF:000003">
    <property type="entry name" value="Ni/Fe-hydrogenase 1 b-type cytochrome subunit"/>
    <property type="match status" value="1"/>
</dbReference>
<dbReference type="Proteomes" id="UP000033220">
    <property type="component" value="Chromosome DSM 122"/>
</dbReference>
<keyword evidence="8" id="KW-0249">Electron transport</keyword>
<keyword evidence="5" id="KW-0349">Heme</keyword>
<keyword evidence="9 13" id="KW-1133">Transmembrane helix</keyword>
<feature type="domain" description="Cytochrome b561 bacterial/Ni-hydrogenase" evidence="14">
    <location>
        <begin position="25"/>
        <end position="230"/>
    </location>
</feature>
<evidence type="ECO:0000256" key="3">
    <source>
        <dbReference type="ARBA" id="ARBA00022448"/>
    </source>
</evidence>
<evidence type="ECO:0000313" key="16">
    <source>
        <dbReference type="Proteomes" id="UP000033220"/>
    </source>
</evidence>
<name>H6SN24_PARPM</name>
<dbReference type="GO" id="GO:0022904">
    <property type="term" value="P:respiratory electron transport chain"/>
    <property type="evidence" value="ECO:0007669"/>
    <property type="project" value="InterPro"/>
</dbReference>
<dbReference type="InterPro" id="IPR016174">
    <property type="entry name" value="Di-haem_cyt_TM"/>
</dbReference>
<organism evidence="15 16">
    <name type="scientific">Pararhodospirillum photometricum DSM 122</name>
    <dbReference type="NCBI Taxonomy" id="1150469"/>
    <lineage>
        <taxon>Bacteria</taxon>
        <taxon>Pseudomonadati</taxon>
        <taxon>Pseudomonadota</taxon>
        <taxon>Alphaproteobacteria</taxon>
        <taxon>Rhodospirillales</taxon>
        <taxon>Rhodospirillaceae</taxon>
        <taxon>Pararhodospirillum</taxon>
    </lineage>
</organism>
<dbReference type="PANTHER" id="PTHR30485:SF0">
    <property type="entry name" value="NI_FE-HYDROGENASE 1 B-TYPE CYTOCHROME SUBUNIT-RELATED"/>
    <property type="match status" value="1"/>
</dbReference>
<dbReference type="Pfam" id="PF01292">
    <property type="entry name" value="Ni_hydr_CYTB"/>
    <property type="match status" value="1"/>
</dbReference>
<evidence type="ECO:0000256" key="13">
    <source>
        <dbReference type="SAM" id="Phobius"/>
    </source>
</evidence>
<gene>
    <name evidence="15" type="ORF">RSPPHO_00274</name>
</gene>
<feature type="transmembrane region" description="Helical" evidence="13">
    <location>
        <begin position="142"/>
        <end position="163"/>
    </location>
</feature>
<evidence type="ECO:0000313" key="15">
    <source>
        <dbReference type="EMBL" id="CCG06900.1"/>
    </source>
</evidence>
<dbReference type="AlphaFoldDB" id="H6SN24"/>
<dbReference type="HOGENOM" id="CLU_075520_0_0_5"/>
<dbReference type="InterPro" id="IPR000516">
    <property type="entry name" value="Ni-dep_Hydgase_cyt-B"/>
</dbReference>
<proteinExistence type="inferred from homology"/>
<evidence type="ECO:0000256" key="6">
    <source>
        <dbReference type="ARBA" id="ARBA00022692"/>
    </source>
</evidence>
<dbReference type="InterPro" id="IPR051542">
    <property type="entry name" value="Hydrogenase_cytochrome"/>
</dbReference>
<feature type="transmembrane region" description="Helical" evidence="13">
    <location>
        <begin position="69"/>
        <end position="91"/>
    </location>
</feature>
<dbReference type="PRINTS" id="PR00161">
    <property type="entry name" value="NIHGNASECYTB"/>
</dbReference>
<dbReference type="PANTHER" id="PTHR30485">
    <property type="entry name" value="NI/FE-HYDROGENASE 1 B-TYPE CYTOCHROME SUBUNIT"/>
    <property type="match status" value="1"/>
</dbReference>
<dbReference type="KEGG" id="rpm:RSPPHO_00274"/>
<dbReference type="RefSeq" id="WP_014413540.1">
    <property type="nucleotide sequence ID" value="NC_017059.1"/>
</dbReference>
<evidence type="ECO:0000256" key="2">
    <source>
        <dbReference type="ARBA" id="ARBA00008622"/>
    </source>
</evidence>
<dbReference type="EMBL" id="HE663493">
    <property type="protein sequence ID" value="CCG06900.1"/>
    <property type="molecule type" value="Genomic_DNA"/>
</dbReference>
<keyword evidence="7" id="KW-0479">Metal-binding</keyword>